<dbReference type="Proteomes" id="UP000248021">
    <property type="component" value="Unassembled WGS sequence"/>
</dbReference>
<evidence type="ECO:0000256" key="5">
    <source>
        <dbReference type="ARBA" id="ARBA00022692"/>
    </source>
</evidence>
<dbReference type="InterPro" id="IPR043429">
    <property type="entry name" value="ArtM/GltK/GlnP/TcyL/YhdX-like"/>
</dbReference>
<keyword evidence="7 9" id="KW-1133">Transmembrane helix</keyword>
<evidence type="ECO:0000256" key="3">
    <source>
        <dbReference type="ARBA" id="ARBA00022448"/>
    </source>
</evidence>
<dbReference type="EMBL" id="QJJK01000002">
    <property type="protein sequence ID" value="PXW63616.1"/>
    <property type="molecule type" value="Genomic_DNA"/>
</dbReference>
<dbReference type="CDD" id="cd06261">
    <property type="entry name" value="TM_PBP2"/>
    <property type="match status" value="1"/>
</dbReference>
<feature type="domain" description="ABC transmembrane type-1" evidence="10">
    <location>
        <begin position="22"/>
        <end position="211"/>
    </location>
</feature>
<protein>
    <submittedName>
        <fullName evidence="11">Amino acid ABC transporter membrane protein 1 (PAAT family)</fullName>
    </submittedName>
</protein>
<evidence type="ECO:0000313" key="12">
    <source>
        <dbReference type="Proteomes" id="UP000248021"/>
    </source>
</evidence>
<evidence type="ECO:0000256" key="4">
    <source>
        <dbReference type="ARBA" id="ARBA00022475"/>
    </source>
</evidence>
<dbReference type="InterPro" id="IPR010065">
    <property type="entry name" value="AA_ABC_transptr_permease_3TM"/>
</dbReference>
<evidence type="ECO:0000313" key="11">
    <source>
        <dbReference type="EMBL" id="PXW63616.1"/>
    </source>
</evidence>
<dbReference type="PROSITE" id="PS50928">
    <property type="entry name" value="ABC_TM1"/>
    <property type="match status" value="1"/>
</dbReference>
<feature type="transmembrane region" description="Helical" evidence="9">
    <location>
        <begin position="67"/>
        <end position="85"/>
    </location>
</feature>
<dbReference type="PANTHER" id="PTHR30614">
    <property type="entry name" value="MEMBRANE COMPONENT OF AMINO ACID ABC TRANSPORTER"/>
    <property type="match status" value="1"/>
</dbReference>
<comment type="subcellular location">
    <subcellularLocation>
        <location evidence="1">Cell inner membrane</location>
        <topology evidence="1">Multi-pass membrane protein</topology>
    </subcellularLocation>
    <subcellularLocation>
        <location evidence="9">Cell membrane</location>
        <topology evidence="9">Multi-pass membrane protein</topology>
    </subcellularLocation>
</comment>
<reference evidence="11 12" key="1">
    <citation type="submission" date="2018-05" db="EMBL/GenBank/DDBJ databases">
        <title>Genomic Encyclopedia of Type Strains, Phase IV (KMG-IV): sequencing the most valuable type-strain genomes for metagenomic binning, comparative biology and taxonomic classification.</title>
        <authorList>
            <person name="Goeker M."/>
        </authorList>
    </citation>
    <scope>NUCLEOTIDE SEQUENCE [LARGE SCALE GENOMIC DNA]</scope>
    <source>
        <strain evidence="11 12">DSM 6462</strain>
    </source>
</reference>
<evidence type="ECO:0000256" key="8">
    <source>
        <dbReference type="ARBA" id="ARBA00023136"/>
    </source>
</evidence>
<evidence type="ECO:0000256" key="9">
    <source>
        <dbReference type="RuleBase" id="RU363032"/>
    </source>
</evidence>
<dbReference type="PANTHER" id="PTHR30614:SF0">
    <property type="entry name" value="L-CYSTINE TRANSPORT SYSTEM PERMEASE PROTEIN TCYL"/>
    <property type="match status" value="1"/>
</dbReference>
<keyword evidence="8 9" id="KW-0472">Membrane</keyword>
<keyword evidence="3 9" id="KW-0813">Transport</keyword>
<dbReference type="Gene3D" id="1.10.3720.10">
    <property type="entry name" value="MetI-like"/>
    <property type="match status" value="1"/>
</dbReference>
<dbReference type="GO" id="GO:0022857">
    <property type="term" value="F:transmembrane transporter activity"/>
    <property type="evidence" value="ECO:0007669"/>
    <property type="project" value="InterPro"/>
</dbReference>
<dbReference type="InterPro" id="IPR000515">
    <property type="entry name" value="MetI-like"/>
</dbReference>
<proteinExistence type="inferred from homology"/>
<dbReference type="AlphaFoldDB" id="A0A2V3UE83"/>
<comment type="similarity">
    <text evidence="2">Belongs to the binding-protein-dependent transport system permease family. HisMQ subfamily.</text>
</comment>
<keyword evidence="4" id="KW-1003">Cell membrane</keyword>
<dbReference type="NCBIfam" id="TIGR01726">
    <property type="entry name" value="HEQRo_perm_3TM"/>
    <property type="match status" value="1"/>
</dbReference>
<name>A0A2V3UE83_9HYPH</name>
<feature type="transmembrane region" description="Helical" evidence="9">
    <location>
        <begin position="91"/>
        <end position="108"/>
    </location>
</feature>
<organism evidence="11 12">
    <name type="scientific">Chelatococcus asaccharovorans</name>
    <dbReference type="NCBI Taxonomy" id="28210"/>
    <lineage>
        <taxon>Bacteria</taxon>
        <taxon>Pseudomonadati</taxon>
        <taxon>Pseudomonadota</taxon>
        <taxon>Alphaproteobacteria</taxon>
        <taxon>Hyphomicrobiales</taxon>
        <taxon>Chelatococcaceae</taxon>
        <taxon>Chelatococcus</taxon>
    </lineage>
</organism>
<evidence type="ECO:0000256" key="7">
    <source>
        <dbReference type="ARBA" id="ARBA00022989"/>
    </source>
</evidence>
<evidence type="ECO:0000259" key="10">
    <source>
        <dbReference type="PROSITE" id="PS50928"/>
    </source>
</evidence>
<dbReference type="Pfam" id="PF00528">
    <property type="entry name" value="BPD_transp_1"/>
    <property type="match status" value="1"/>
</dbReference>
<feature type="transmembrane region" description="Helical" evidence="9">
    <location>
        <begin position="192"/>
        <end position="214"/>
    </location>
</feature>
<sequence>MMNYHFNFAIVWRYAGKLFDGLLLSLELAAATVAIGMAIGLVLALAELDGPRWLKPLIRAYVEFVRNVPLLLLVYLVFYGVPSAIDLQYDATTSFVATLAIYAGAYLVEILRAGLEAVPKGLIEAGKAIGLTPLGVLVHVRLPTALRIALPSLSNTYVALFKDTSIASAIAVPELAYSMRWIETQTFRTVEVYLIATPIYLLTSYAMLLLLRLAERRYAIAR</sequence>
<dbReference type="GO" id="GO:0043190">
    <property type="term" value="C:ATP-binding cassette (ABC) transporter complex"/>
    <property type="evidence" value="ECO:0007669"/>
    <property type="project" value="InterPro"/>
</dbReference>
<dbReference type="GO" id="GO:0006865">
    <property type="term" value="P:amino acid transport"/>
    <property type="evidence" value="ECO:0007669"/>
    <property type="project" value="UniProtKB-KW"/>
</dbReference>
<evidence type="ECO:0000256" key="6">
    <source>
        <dbReference type="ARBA" id="ARBA00022970"/>
    </source>
</evidence>
<evidence type="ECO:0000256" key="1">
    <source>
        <dbReference type="ARBA" id="ARBA00004429"/>
    </source>
</evidence>
<evidence type="ECO:0000256" key="2">
    <source>
        <dbReference type="ARBA" id="ARBA00010072"/>
    </source>
</evidence>
<gene>
    <name evidence="11" type="ORF">C7450_102534</name>
</gene>
<dbReference type="SUPFAM" id="SSF161098">
    <property type="entry name" value="MetI-like"/>
    <property type="match status" value="1"/>
</dbReference>
<accession>A0A2V3UE83</accession>
<feature type="transmembrane region" description="Helical" evidence="9">
    <location>
        <begin position="22"/>
        <end position="46"/>
    </location>
</feature>
<dbReference type="InterPro" id="IPR035906">
    <property type="entry name" value="MetI-like_sf"/>
</dbReference>
<dbReference type="RefSeq" id="WP_245449514.1">
    <property type="nucleotide sequence ID" value="NZ_JAHBRY010000002.1"/>
</dbReference>
<keyword evidence="12" id="KW-1185">Reference proteome</keyword>
<comment type="caution">
    <text evidence="11">The sequence shown here is derived from an EMBL/GenBank/DDBJ whole genome shotgun (WGS) entry which is preliminary data.</text>
</comment>
<keyword evidence="6" id="KW-0029">Amino-acid transport</keyword>
<keyword evidence="5 9" id="KW-0812">Transmembrane</keyword>